<dbReference type="AlphaFoldDB" id="A0A433SQG1"/>
<dbReference type="OrthoDB" id="120976at2759"/>
<accession>A0A433SQG1</accession>
<dbReference type="PANTHER" id="PTHR31994">
    <property type="entry name" value="LEUCINE-RICH REPEAT-CONTAINING PROTEIN 42"/>
    <property type="match status" value="1"/>
</dbReference>
<dbReference type="PANTHER" id="PTHR31994:SF3">
    <property type="entry name" value="LEUCINE-RICH REPEAT-CONTAINING PROTEIN 42"/>
    <property type="match status" value="1"/>
</dbReference>
<evidence type="ECO:0000256" key="3">
    <source>
        <dbReference type="ARBA" id="ARBA00022614"/>
    </source>
</evidence>
<organism evidence="5 6">
    <name type="scientific">Elysia chlorotica</name>
    <name type="common">Eastern emerald elysia</name>
    <name type="synonym">Sea slug</name>
    <dbReference type="NCBI Taxonomy" id="188477"/>
    <lineage>
        <taxon>Eukaryota</taxon>
        <taxon>Metazoa</taxon>
        <taxon>Spiralia</taxon>
        <taxon>Lophotrochozoa</taxon>
        <taxon>Mollusca</taxon>
        <taxon>Gastropoda</taxon>
        <taxon>Heterobranchia</taxon>
        <taxon>Euthyneura</taxon>
        <taxon>Panpulmonata</taxon>
        <taxon>Sacoglossa</taxon>
        <taxon>Placobranchoidea</taxon>
        <taxon>Plakobranchidae</taxon>
        <taxon>Elysia</taxon>
    </lineage>
</organism>
<proteinExistence type="inferred from homology"/>
<dbReference type="STRING" id="188477.A0A433SQG1"/>
<dbReference type="InterPro" id="IPR032675">
    <property type="entry name" value="LRR_dom_sf"/>
</dbReference>
<evidence type="ECO:0000256" key="2">
    <source>
        <dbReference type="ARBA" id="ARBA00014198"/>
    </source>
</evidence>
<keyword evidence="6" id="KW-1185">Reference proteome</keyword>
<name>A0A433SQG1_ELYCH</name>
<evidence type="ECO:0000256" key="4">
    <source>
        <dbReference type="ARBA" id="ARBA00022737"/>
    </source>
</evidence>
<dbReference type="EMBL" id="RQTK01001205">
    <property type="protein sequence ID" value="RUS71479.1"/>
    <property type="molecule type" value="Genomic_DNA"/>
</dbReference>
<dbReference type="SUPFAM" id="SSF52047">
    <property type="entry name" value="RNI-like"/>
    <property type="match status" value="1"/>
</dbReference>
<comment type="caution">
    <text evidence="5">The sequence shown here is derived from an EMBL/GenBank/DDBJ whole genome shotgun (WGS) entry which is preliminary data.</text>
</comment>
<comment type="similarity">
    <text evidence="1">Belongs to the LRRC42 family.</text>
</comment>
<dbReference type="Proteomes" id="UP000271974">
    <property type="component" value="Unassembled WGS sequence"/>
</dbReference>
<keyword evidence="3" id="KW-0433">Leucine-rich repeat</keyword>
<dbReference type="InterPro" id="IPR001611">
    <property type="entry name" value="Leu-rich_rpt"/>
</dbReference>
<sequence length="492" mass="55870">MSESLFQLCVNFICDHLQCLDSLVGFPDILGKTIFNAAFGIKPNSIEAGYRSSSSASFSSSVSIHVSRPDDYRNKLRVFFEAYGDCNILDSLSLQEDPLFLNNTIDDGWWLYQYVRQLDLAYCGLGDSHDILPQLLGSTYRLQTLILKGNALTDEGVRRLTLRNRMFIGNALPLETLDLSENLGITEKSLLFLNRLQKLTILNISNTSISEKAIFKQRLTASWRTLTDTYERETGCRCAKSRLTVVSSGWGLQAVQMWREQSVQVRKQRAEKRQCSRARLSIPSGERRNSPSFYKSIQNTEKTVVDKITEKNLSKSNDRIILVSRRLFVCPHSSVVDFDPCGPSLEKTSISILDSANYKDISDGSLETYPRVDVDFFYKDNRVGEKKLEKVLGTCSKNVAFDNSHEVPQTLTSCHNIKCTPKYEKPEHFKHTCDESNRLNYDINGLSDTAEKAKKEESVHSLVMEYQCSQSNASTVKRPIKRPFLEVLGEYM</sequence>
<dbReference type="Gene3D" id="3.80.10.10">
    <property type="entry name" value="Ribonuclease Inhibitor"/>
    <property type="match status" value="1"/>
</dbReference>
<reference evidence="5 6" key="1">
    <citation type="submission" date="2019-01" db="EMBL/GenBank/DDBJ databases">
        <title>A draft genome assembly of the solar-powered sea slug Elysia chlorotica.</title>
        <authorList>
            <person name="Cai H."/>
            <person name="Li Q."/>
            <person name="Fang X."/>
            <person name="Li J."/>
            <person name="Curtis N.E."/>
            <person name="Altenburger A."/>
            <person name="Shibata T."/>
            <person name="Feng M."/>
            <person name="Maeda T."/>
            <person name="Schwartz J.A."/>
            <person name="Shigenobu S."/>
            <person name="Lundholm N."/>
            <person name="Nishiyama T."/>
            <person name="Yang H."/>
            <person name="Hasebe M."/>
            <person name="Li S."/>
            <person name="Pierce S.K."/>
            <person name="Wang J."/>
        </authorList>
    </citation>
    <scope>NUCLEOTIDE SEQUENCE [LARGE SCALE GENOMIC DNA]</scope>
    <source>
        <strain evidence="5">EC2010</strain>
        <tissue evidence="5">Whole organism of an adult</tissue>
    </source>
</reference>
<dbReference type="Pfam" id="PF13516">
    <property type="entry name" value="LRR_6"/>
    <property type="match status" value="1"/>
</dbReference>
<protein>
    <recommendedName>
        <fullName evidence="2">Leucine-rich repeat-containing protein 42</fullName>
    </recommendedName>
</protein>
<dbReference type="InterPro" id="IPR039631">
    <property type="entry name" value="LRRC42"/>
</dbReference>
<keyword evidence="4" id="KW-0677">Repeat</keyword>
<gene>
    <name evidence="5" type="ORF">EGW08_020765</name>
</gene>
<evidence type="ECO:0000313" key="6">
    <source>
        <dbReference type="Proteomes" id="UP000271974"/>
    </source>
</evidence>
<evidence type="ECO:0000313" key="5">
    <source>
        <dbReference type="EMBL" id="RUS71479.1"/>
    </source>
</evidence>
<evidence type="ECO:0000256" key="1">
    <source>
        <dbReference type="ARBA" id="ARBA00009297"/>
    </source>
</evidence>